<evidence type="ECO:0000256" key="1">
    <source>
        <dbReference type="ARBA" id="ARBA00022729"/>
    </source>
</evidence>
<sequence length="261" mass="28363">MSKLITILITLSVVAVLYVTFGPHAATNKLGWERWVEPGKLSSGHASLENNCAACHTSSSGVSATKCILCHANDTELLQRQPTAFHANVGACSSCHIEHQGLAARAATMDHEAFSTISLKQLRRGASGDLEAEHKLKVWLGVLTQPGHKSSVYPLAGAKEASLNCASCHSNQDPHFAYFGTDCVQCHATTEWTVAGYQHPSPRSTLCNECHKPPPSHLMGHFTMMDQGVTGQKDAKLSECFKCHQTNSWNDIKGVGWFKMH</sequence>
<dbReference type="PANTHER" id="PTHR35038">
    <property type="entry name" value="DISSIMILATORY SULFITE REDUCTASE SIRA"/>
    <property type="match status" value="1"/>
</dbReference>
<dbReference type="GO" id="GO:0016491">
    <property type="term" value="F:oxidoreductase activity"/>
    <property type="evidence" value="ECO:0007669"/>
    <property type="project" value="TreeGrafter"/>
</dbReference>
<dbReference type="InterPro" id="IPR051829">
    <property type="entry name" value="Multiheme_Cytochr_ET"/>
</dbReference>
<accession>A0AAU7YVE5</accession>
<keyword evidence="2" id="KW-0614">Plasmid</keyword>
<dbReference type="RefSeq" id="WP_353070698.1">
    <property type="nucleotide sequence ID" value="NZ_CP132937.1"/>
</dbReference>
<reference evidence="2" key="1">
    <citation type="submission" date="2023-08" db="EMBL/GenBank/DDBJ databases">
        <authorList>
            <person name="Messyasz A."/>
            <person name="Mannisto M.K."/>
            <person name="Kerkhof L.J."/>
            <person name="Haggblom M."/>
        </authorList>
    </citation>
    <scope>NUCLEOTIDE SEQUENCE</scope>
    <source>
        <strain evidence="2">M8UP39</strain>
        <plasmid evidence="2">unnamed</plasmid>
    </source>
</reference>
<dbReference type="KEGG" id="tgi:RBB81_00050"/>
<keyword evidence="1" id="KW-0732">Signal</keyword>
<dbReference type="SUPFAM" id="SSF48695">
    <property type="entry name" value="Multiheme cytochromes"/>
    <property type="match status" value="1"/>
</dbReference>
<evidence type="ECO:0000313" key="2">
    <source>
        <dbReference type="EMBL" id="XCB20250.1"/>
    </source>
</evidence>
<dbReference type="AlphaFoldDB" id="A0AAU7YVE5"/>
<name>A0AAU7YVE5_9BACT</name>
<geneLocation type="plasmid" evidence="2">
    <name>unnamed</name>
</geneLocation>
<dbReference type="Gene3D" id="3.90.10.10">
    <property type="entry name" value="Cytochrome C3"/>
    <property type="match status" value="2"/>
</dbReference>
<protein>
    <submittedName>
        <fullName evidence="2">Cytochrome c3 family protein</fullName>
    </submittedName>
</protein>
<proteinExistence type="predicted"/>
<dbReference type="EMBL" id="CP132937">
    <property type="protein sequence ID" value="XCB20250.1"/>
    <property type="molecule type" value="Genomic_DNA"/>
</dbReference>
<reference evidence="2" key="2">
    <citation type="journal article" date="2024" name="Environ. Microbiol.">
        <title>Genome analysis and description of Tunturibacter gen. nov. expands the diversity of Terriglobia in tundra soils.</title>
        <authorList>
            <person name="Messyasz A."/>
            <person name="Mannisto M.K."/>
            <person name="Kerkhof L.J."/>
            <person name="Haggblom M.M."/>
        </authorList>
    </citation>
    <scope>NUCLEOTIDE SEQUENCE</scope>
    <source>
        <strain evidence="2">M8UP39</strain>
    </source>
</reference>
<dbReference type="InterPro" id="IPR036280">
    <property type="entry name" value="Multihaem_cyt_sf"/>
</dbReference>
<gene>
    <name evidence="2" type="ORF">RBB81_00050</name>
</gene>
<dbReference type="PANTHER" id="PTHR35038:SF6">
    <property type="entry name" value="SURFACE LOCALIZED DECAHEME CYTOCHROME C LIPOPROTEIN"/>
    <property type="match status" value="1"/>
</dbReference>
<organism evidence="2">
    <name type="scientific">Tunturiibacter gelidiferens</name>
    <dbReference type="NCBI Taxonomy" id="3069689"/>
    <lineage>
        <taxon>Bacteria</taxon>
        <taxon>Pseudomonadati</taxon>
        <taxon>Acidobacteriota</taxon>
        <taxon>Terriglobia</taxon>
        <taxon>Terriglobales</taxon>
        <taxon>Acidobacteriaceae</taxon>
        <taxon>Tunturiibacter</taxon>
    </lineage>
</organism>